<keyword evidence="6" id="KW-0460">Magnesium</keyword>
<keyword evidence="6" id="KW-0378">Hydrolase</keyword>
<comment type="similarity">
    <text evidence="1 6">Belongs to the AAA ATPase family.</text>
</comment>
<keyword evidence="4 6" id="KW-0067">ATP-binding</keyword>
<dbReference type="PANTHER" id="PTHR23078">
    <property type="entry name" value="VESICULAR-FUSION PROTEIN NSF"/>
    <property type="match status" value="1"/>
</dbReference>
<dbReference type="STRING" id="80966.ENSAPOP00000032513"/>
<accession>A0A3Q1GQ21</accession>
<dbReference type="EC" id="3.6.4.6" evidence="6"/>
<keyword evidence="3 6" id="KW-0547">Nucleotide-binding</keyword>
<dbReference type="GO" id="GO:0005524">
    <property type="term" value="F:ATP binding"/>
    <property type="evidence" value="ECO:0007669"/>
    <property type="project" value="UniProtKB-UniRule"/>
</dbReference>
<dbReference type="InParanoid" id="A0A3Q1GQ21"/>
<feature type="domain" description="CDC48 N-terminal subdomain" evidence="7">
    <location>
        <begin position="71"/>
        <end position="115"/>
    </location>
</feature>
<dbReference type="GO" id="GO:0016887">
    <property type="term" value="F:ATP hydrolysis activity"/>
    <property type="evidence" value="ECO:0007669"/>
    <property type="project" value="InterPro"/>
</dbReference>
<dbReference type="InterPro" id="IPR039812">
    <property type="entry name" value="Vesicle-fus_ATPase"/>
</dbReference>
<evidence type="ECO:0000259" key="7">
    <source>
        <dbReference type="Pfam" id="PF02359"/>
    </source>
</evidence>
<keyword evidence="6" id="KW-0813">Transport</keyword>
<dbReference type="PANTHER" id="PTHR23078:SF3">
    <property type="entry name" value="VESICLE-FUSING ATPASE"/>
    <property type="match status" value="1"/>
</dbReference>
<protein>
    <recommendedName>
        <fullName evidence="2 6">Vesicle-fusing ATPase</fullName>
        <ecNumber evidence="6">3.6.4.6</ecNumber>
    </recommendedName>
</protein>
<dbReference type="AlphaFoldDB" id="A0A3Q1GQ21"/>
<dbReference type="GO" id="GO:0035494">
    <property type="term" value="P:SNARE complex disassembly"/>
    <property type="evidence" value="ECO:0007669"/>
    <property type="project" value="InterPro"/>
</dbReference>
<keyword evidence="6" id="KW-0479">Metal-binding</keyword>
<dbReference type="SUPFAM" id="SSF50692">
    <property type="entry name" value="ADC-like"/>
    <property type="match status" value="1"/>
</dbReference>
<dbReference type="Proteomes" id="UP000257200">
    <property type="component" value="Unplaced"/>
</dbReference>
<comment type="cofactor">
    <cofactor evidence="6">
        <name>Mg(2+)</name>
        <dbReference type="ChEBI" id="CHEBI:18420"/>
    </cofactor>
    <text evidence="6">Binds 1 Mg(2+) ion per subunit.</text>
</comment>
<dbReference type="GO" id="GO:0006891">
    <property type="term" value="P:intra-Golgi vesicle-mediated transport"/>
    <property type="evidence" value="ECO:0007669"/>
    <property type="project" value="TreeGrafter"/>
</dbReference>
<evidence type="ECO:0000256" key="2">
    <source>
        <dbReference type="ARBA" id="ARBA00019912"/>
    </source>
</evidence>
<organism evidence="8 9">
    <name type="scientific">Acanthochromis polyacanthus</name>
    <name type="common">spiny chromis</name>
    <dbReference type="NCBI Taxonomy" id="80966"/>
    <lineage>
        <taxon>Eukaryota</taxon>
        <taxon>Metazoa</taxon>
        <taxon>Chordata</taxon>
        <taxon>Craniata</taxon>
        <taxon>Vertebrata</taxon>
        <taxon>Euteleostomi</taxon>
        <taxon>Actinopterygii</taxon>
        <taxon>Neopterygii</taxon>
        <taxon>Teleostei</taxon>
        <taxon>Neoteleostei</taxon>
        <taxon>Acanthomorphata</taxon>
        <taxon>Ovalentaria</taxon>
        <taxon>Pomacentridae</taxon>
        <taxon>Acanthochromis</taxon>
    </lineage>
</organism>
<dbReference type="InterPro" id="IPR003338">
    <property type="entry name" value="CDC4_N-term_subdom"/>
</dbReference>
<keyword evidence="9" id="KW-1185">Reference proteome</keyword>
<name>A0A3Q1GQ21_9TELE</name>
<dbReference type="SUPFAM" id="SSF54585">
    <property type="entry name" value="Cdc48 domain 2-like"/>
    <property type="match status" value="1"/>
</dbReference>
<dbReference type="Gene3D" id="2.40.40.20">
    <property type="match status" value="1"/>
</dbReference>
<comment type="subunit">
    <text evidence="5">Homohexamer. Interacts with GABARAP and GABARAPL2. Interacts with GRIA2. Interacts with PLK2, leading to disrupt the interaction with GRIA2. Interacts with MUSK; may regulate MUSK endocytosis and activity. Interacts with CDK16.</text>
</comment>
<reference evidence="8" key="2">
    <citation type="submission" date="2025-09" db="UniProtKB">
        <authorList>
            <consortium name="Ensembl"/>
        </authorList>
    </citation>
    <scope>IDENTIFICATION</scope>
</reference>
<dbReference type="GO" id="GO:0005795">
    <property type="term" value="C:Golgi stack"/>
    <property type="evidence" value="ECO:0007669"/>
    <property type="project" value="TreeGrafter"/>
</dbReference>
<evidence type="ECO:0000313" key="8">
    <source>
        <dbReference type="Ensembl" id="ENSAPOP00000032513.1"/>
    </source>
</evidence>
<evidence type="ECO:0000256" key="6">
    <source>
        <dbReference type="RuleBase" id="RU367045"/>
    </source>
</evidence>
<dbReference type="InterPro" id="IPR009010">
    <property type="entry name" value="Asp_de-COase-like_dom_sf"/>
</dbReference>
<dbReference type="GO" id="GO:0043001">
    <property type="term" value="P:Golgi to plasma membrane protein transport"/>
    <property type="evidence" value="ECO:0007669"/>
    <property type="project" value="TreeGrafter"/>
</dbReference>
<reference evidence="8" key="1">
    <citation type="submission" date="2025-08" db="UniProtKB">
        <authorList>
            <consortium name="Ensembl"/>
        </authorList>
    </citation>
    <scope>IDENTIFICATION</scope>
</reference>
<comment type="catalytic activity">
    <reaction evidence="6">
        <text>ATP + H2O = ADP + phosphate + H(+)</text>
        <dbReference type="Rhea" id="RHEA:13065"/>
        <dbReference type="ChEBI" id="CHEBI:15377"/>
        <dbReference type="ChEBI" id="CHEBI:15378"/>
        <dbReference type="ChEBI" id="CHEBI:30616"/>
        <dbReference type="ChEBI" id="CHEBI:43474"/>
        <dbReference type="ChEBI" id="CHEBI:456216"/>
        <dbReference type="EC" id="3.6.4.6"/>
    </reaction>
</comment>
<evidence type="ECO:0000256" key="5">
    <source>
        <dbReference type="ARBA" id="ARBA00046527"/>
    </source>
</evidence>
<dbReference type="GeneTree" id="ENSGT00530000064085"/>
<keyword evidence="6" id="KW-0653">Protein transport</keyword>
<dbReference type="GO" id="GO:0046872">
    <property type="term" value="F:metal ion binding"/>
    <property type="evidence" value="ECO:0007669"/>
    <property type="project" value="UniProtKB-UniRule"/>
</dbReference>
<proteinExistence type="inferred from homology"/>
<dbReference type="Gene3D" id="3.10.330.10">
    <property type="match status" value="1"/>
</dbReference>
<comment type="subcellular location">
    <subcellularLocation>
        <location evidence="6">Cytoplasm</location>
    </subcellularLocation>
</comment>
<dbReference type="Ensembl" id="ENSAPOT00000026511.1">
    <property type="protein sequence ID" value="ENSAPOP00000032513.1"/>
    <property type="gene ID" value="ENSAPOG00000020474.1"/>
</dbReference>
<dbReference type="Pfam" id="PF02359">
    <property type="entry name" value="CDC48_N"/>
    <property type="match status" value="1"/>
</dbReference>
<evidence type="ECO:0000256" key="1">
    <source>
        <dbReference type="ARBA" id="ARBA00006914"/>
    </source>
</evidence>
<comment type="function">
    <text evidence="6">Required for vesicle-mediated transport. Catalyzes the fusion of transport vesicles within the Golgi cisternae. Is also required for transport from the endoplasmic reticulum to the Golgi stack. Seems to function as a fusion protein required for the delivery of cargo proteins to all compartments of the Golgi stack independent of vesicle origin.</text>
</comment>
<evidence type="ECO:0000256" key="3">
    <source>
        <dbReference type="ARBA" id="ARBA00022741"/>
    </source>
</evidence>
<dbReference type="InterPro" id="IPR029067">
    <property type="entry name" value="CDC48_domain_2-like_sf"/>
</dbReference>
<evidence type="ECO:0000256" key="4">
    <source>
        <dbReference type="ARBA" id="ARBA00022840"/>
    </source>
</evidence>
<keyword evidence="6" id="KW-0931">ER-Golgi transport</keyword>
<evidence type="ECO:0000313" key="9">
    <source>
        <dbReference type="Proteomes" id="UP000257200"/>
    </source>
</evidence>
<keyword evidence="6" id="KW-0963">Cytoplasm</keyword>
<sequence length="172" mass="19580">MSVCPYVCPSICPSVRPSVRPHFVSGAYLRNYLRDFIHIAHTKPAGNLCFYCFFLLYSNCLSHCRHVIVRNLTHKFVFTLKKDPGVSPGSIGFSLPQRKWAGLSIGQDVEVTNYKFDKSKQCISCVTIEIGFLQKKNADSNPYDSDKMASEFLQHFTDQAFTVNQQVCELQR</sequence>